<reference evidence="29 30" key="1">
    <citation type="submission" date="2020-04" db="EMBL/GenBank/DDBJ databases">
        <title>Chromosome-level genome assembly of a cyprinid fish Onychostoma macrolepis by integration of Nanopore Sequencing, Bionano and Hi-C technology.</title>
        <authorList>
            <person name="Wang D."/>
        </authorList>
    </citation>
    <scope>NUCLEOTIDE SEQUENCE [LARGE SCALE GENOMIC DNA]</scope>
    <source>
        <strain evidence="29">SWU-2019</strain>
        <tissue evidence="29">Muscle</tissue>
    </source>
</reference>
<evidence type="ECO:0000256" key="25">
    <source>
        <dbReference type="SAM" id="Coils"/>
    </source>
</evidence>
<evidence type="ECO:0000256" key="7">
    <source>
        <dbReference type="ARBA" id="ARBA00022723"/>
    </source>
</evidence>
<dbReference type="GO" id="GO:0016787">
    <property type="term" value="F:hydrolase activity"/>
    <property type="evidence" value="ECO:0007669"/>
    <property type="project" value="UniProtKB-KW"/>
</dbReference>
<evidence type="ECO:0000256" key="16">
    <source>
        <dbReference type="ARBA" id="ARBA00023242"/>
    </source>
</evidence>
<dbReference type="GO" id="GO:0032006">
    <property type="term" value="P:regulation of TOR signaling"/>
    <property type="evidence" value="ECO:0007669"/>
    <property type="project" value="TreeGrafter"/>
</dbReference>
<keyword evidence="12" id="KW-0067">ATP-binding</keyword>
<dbReference type="InterPro" id="IPR004589">
    <property type="entry name" value="DNA_helicase_ATP-dep_RecQ"/>
</dbReference>
<evidence type="ECO:0000256" key="13">
    <source>
        <dbReference type="ARBA" id="ARBA00022990"/>
    </source>
</evidence>
<dbReference type="Gene3D" id="1.10.10.10">
    <property type="entry name" value="Winged helix-like DNA-binding domain superfamily/Winged helix DNA-binding domain"/>
    <property type="match status" value="1"/>
</dbReference>
<dbReference type="GO" id="GO:0043138">
    <property type="term" value="F:3'-5' DNA helicase activity"/>
    <property type="evidence" value="ECO:0007669"/>
    <property type="project" value="UniProtKB-EC"/>
</dbReference>
<evidence type="ECO:0000259" key="27">
    <source>
        <dbReference type="PROSITE" id="PS51192"/>
    </source>
</evidence>
<dbReference type="Pfam" id="PF16124">
    <property type="entry name" value="RecQ_Zn_bind"/>
    <property type="match status" value="1"/>
</dbReference>
<feature type="domain" description="Helicase C-terminal" evidence="28">
    <location>
        <begin position="305"/>
        <end position="456"/>
    </location>
</feature>
<keyword evidence="30" id="KW-1185">Reference proteome</keyword>
<evidence type="ECO:0000256" key="4">
    <source>
        <dbReference type="ARBA" id="ARBA00004123"/>
    </source>
</evidence>
<dbReference type="EC" id="5.6.2.4" evidence="18"/>
<dbReference type="InterPro" id="IPR014001">
    <property type="entry name" value="Helicase_ATP-bd"/>
</dbReference>
<dbReference type="PROSITE" id="PS51192">
    <property type="entry name" value="HELICASE_ATP_BIND_1"/>
    <property type="match status" value="1"/>
</dbReference>
<sequence length="1198" mass="134339">MANNLDDTQAELDSVEAELEMVELQISELLEKQTKLNSRKNKLLQILEGACSSAQPSGSSKPPKPSFSKQELQHYEESDFSWSKEAQAKLCSVFQLSKFRPLQRAAINLSMSGKDLFLVMPTGRGKSLCYQLPALCSKGFTLVIAPLVSLMEDQLMYLKSVNVPAVTLNASSTKEDSKRVLAGMMDKNSPFKLLYVTPEKIAKSKLLMSKLEKAYNMGLLARIAVDEVHCCSQWGHDFRPDYKLLGILKRQFSKVPLVGLTATATSNVLKDCQKILCVQEPVTLTAPFNRPNLYYEVRFKDNEEVIDQIAQLIRERYKNQSGIVYVFSQKDAEVVAKDLQKRNILAQPYHGNMSPSDKSLVHQRWSSKKIQVVVATVAFGMGIDKADVRFVIHHTISKSIENYYQESGRAGRDDGSADCIVFFGFADIFRISTMVVMENTGQQKLQNMVAYCQNVDRCRRAMMAIHFDEVWNDDECNQMCDVCRHGNDYITMDITKHARDVVTIVEMASSMDEKLTPLKVCDAWLGKGPAKHRKTIKVTSLSRLEMESIIIHLLLHGYFSEDFSFTPYTTHFYLKLGRKAALLKNGNHSITMKMRRRVMSHATDETQEQVETALIDVSKMAIQRHNKTKIHKNHQNMEKRLAQNHIESLASEASEYMKPTSVFEVDVEVNLVEQNCESEEEKGLKNSPEQQSSSPKRRQKQPLTQNCAANADQAKADLVSAPSELSIISAAAVEELHHLRSYYSEQLKRINYISHEHLQSSDPGMLTCMREPFKSLRLPSRTTIARGARNLWTRLNELVVGDSSGKLYIYKNDDCKPWITRTCVGMLTCVGVGDVCNKGRNFVVAVGAEGWFHLFDISAAAAKSDSSSQHDGSIGDEQKPSYTQHIPANTKVMLISDIDGDGRCELVVGYTDRVVRAFRWEDPSDASDLSSGQLVLLKKWLLEGQVDSLSVNPSPEGLPELMVSQPGCGYAILMCSWTQEGAAGPGDENTATPCREAPSRDVVLHLTTGRIHNKNVSTHLIGSIRRGSKDDSSKGGLFALCTLDGTLKLMDSSEKLLWSVQVDHQLFALQKLDVTGDGREEVVACAWDGQTYIIDHARVVVRFQFDENVNAFCAGQYACKDGTNSPCLVYVSFNHKIYVYWRVELERMEPTNLLSVLEERPEYPDLLHRLGVDISDTVAVRKLIGDVLYGNIAKDDTE</sequence>
<dbReference type="GO" id="GO:0140007">
    <property type="term" value="C:KICSTOR complex"/>
    <property type="evidence" value="ECO:0007669"/>
    <property type="project" value="TreeGrafter"/>
</dbReference>
<keyword evidence="7" id="KW-0479">Metal-binding</keyword>
<keyword evidence="9" id="KW-0378">Hydrolase</keyword>
<evidence type="ECO:0000256" key="1">
    <source>
        <dbReference type="ARBA" id="ARBA00001936"/>
    </source>
</evidence>
<dbReference type="SMART" id="SM00490">
    <property type="entry name" value="HELICc"/>
    <property type="match status" value="1"/>
</dbReference>
<feature type="domain" description="Helicase ATP-binding" evidence="27">
    <location>
        <begin position="107"/>
        <end position="282"/>
    </location>
</feature>
<comment type="caution">
    <text evidence="29">The sequence shown here is derived from an EMBL/GenBank/DDBJ whole genome shotgun (WGS) entry which is preliminary data.</text>
</comment>
<keyword evidence="15" id="KW-0413">Isomerase</keyword>
<evidence type="ECO:0000256" key="5">
    <source>
        <dbReference type="ARBA" id="ARBA00005446"/>
    </source>
</evidence>
<dbReference type="InterPro" id="IPR027417">
    <property type="entry name" value="P-loop_NTPase"/>
</dbReference>
<dbReference type="FunFam" id="3.40.50.300:FF:000752">
    <property type="entry name" value="ATP-dependent DNA helicase"/>
    <property type="match status" value="1"/>
</dbReference>
<evidence type="ECO:0000256" key="18">
    <source>
        <dbReference type="ARBA" id="ARBA00034808"/>
    </source>
</evidence>
<evidence type="ECO:0000256" key="26">
    <source>
        <dbReference type="SAM" id="MobiDB-lite"/>
    </source>
</evidence>
<evidence type="ECO:0000313" key="30">
    <source>
        <dbReference type="Proteomes" id="UP000579812"/>
    </source>
</evidence>
<accession>A0A7J6D5Y8</accession>
<dbReference type="SUPFAM" id="SSF52540">
    <property type="entry name" value="P-loop containing nucleoside triphosphate hydrolases"/>
    <property type="match status" value="1"/>
</dbReference>
<evidence type="ECO:0000256" key="19">
    <source>
        <dbReference type="ARBA" id="ARBA00044566"/>
    </source>
</evidence>
<dbReference type="SMART" id="SM00956">
    <property type="entry name" value="RQC"/>
    <property type="match status" value="1"/>
</dbReference>
<dbReference type="PANTHER" id="PTHR16317">
    <property type="entry name" value="INTEGRIN ALPHA REPEAT DOMAIN-CONTAINING"/>
    <property type="match status" value="1"/>
</dbReference>
<organism evidence="29 30">
    <name type="scientific">Onychostoma macrolepis</name>
    <dbReference type="NCBI Taxonomy" id="369639"/>
    <lineage>
        <taxon>Eukaryota</taxon>
        <taxon>Metazoa</taxon>
        <taxon>Chordata</taxon>
        <taxon>Craniata</taxon>
        <taxon>Vertebrata</taxon>
        <taxon>Euteleostomi</taxon>
        <taxon>Actinopterygii</taxon>
        <taxon>Neopterygii</taxon>
        <taxon>Teleostei</taxon>
        <taxon>Ostariophysi</taxon>
        <taxon>Cypriniformes</taxon>
        <taxon>Cyprinidae</taxon>
        <taxon>Acrossocheilinae</taxon>
        <taxon>Onychostoma</taxon>
    </lineage>
</organism>
<keyword evidence="11" id="KW-0862">Zinc</keyword>
<dbReference type="GO" id="GO:0006310">
    <property type="term" value="P:DNA recombination"/>
    <property type="evidence" value="ECO:0007669"/>
    <property type="project" value="InterPro"/>
</dbReference>
<evidence type="ECO:0000256" key="20">
    <source>
        <dbReference type="ARBA" id="ARBA00048778"/>
    </source>
</evidence>
<keyword evidence="13" id="KW-0007">Acetylation</keyword>
<feature type="region of interest" description="Disordered" evidence="26">
    <location>
        <begin position="676"/>
        <end position="705"/>
    </location>
</feature>
<keyword evidence="14" id="KW-0238">DNA-binding</keyword>
<dbReference type="GO" id="GO:0046872">
    <property type="term" value="F:metal ion binding"/>
    <property type="evidence" value="ECO:0007669"/>
    <property type="project" value="UniProtKB-KW"/>
</dbReference>
<protein>
    <recommendedName>
        <fullName evidence="22">ATP-dependent DNA helicase Q1</fullName>
        <ecNumber evidence="18">5.6.2.4</ecNumber>
    </recommendedName>
    <alternativeName>
        <fullName evidence="19">DNA 3'-5' helicase Q1</fullName>
    </alternativeName>
    <alternativeName>
        <fullName evidence="23">DNA-dependent ATPase Q1</fullName>
    </alternativeName>
    <alternativeName>
        <fullName evidence="24">RecQ protein-like 1</fullName>
    </alternativeName>
</protein>
<feature type="coiled-coil region" evidence="25">
    <location>
        <begin position="5"/>
        <end position="39"/>
    </location>
</feature>
<comment type="catalytic activity">
    <reaction evidence="20">
        <text>ATP + H2O = ADP + phosphate + H(+)</text>
        <dbReference type="Rhea" id="RHEA:13065"/>
        <dbReference type="ChEBI" id="CHEBI:15377"/>
        <dbReference type="ChEBI" id="CHEBI:15378"/>
        <dbReference type="ChEBI" id="CHEBI:30616"/>
        <dbReference type="ChEBI" id="CHEBI:43474"/>
        <dbReference type="ChEBI" id="CHEBI:456216"/>
    </reaction>
    <physiologicalReaction direction="left-to-right" evidence="20">
        <dbReference type="Rhea" id="RHEA:13066"/>
    </physiologicalReaction>
</comment>
<dbReference type="CDD" id="cd18794">
    <property type="entry name" value="SF2_C_RecQ"/>
    <property type="match status" value="1"/>
</dbReference>
<dbReference type="InterPro" id="IPR036388">
    <property type="entry name" value="WH-like_DNA-bd_sf"/>
</dbReference>
<evidence type="ECO:0000256" key="12">
    <source>
        <dbReference type="ARBA" id="ARBA00022840"/>
    </source>
</evidence>
<evidence type="ECO:0000256" key="23">
    <source>
        <dbReference type="ARBA" id="ARBA00076886"/>
    </source>
</evidence>
<gene>
    <name evidence="29" type="ORF">G5714_004864</name>
</gene>
<dbReference type="InterPro" id="IPR031793">
    <property type="entry name" value="KICSTOR_ITFG2"/>
</dbReference>
<dbReference type="InterPro" id="IPR018982">
    <property type="entry name" value="RQC_domain"/>
</dbReference>
<dbReference type="Gene3D" id="3.40.50.300">
    <property type="entry name" value="P-loop containing nucleotide triphosphate hydrolases"/>
    <property type="match status" value="2"/>
</dbReference>
<dbReference type="Pfam" id="PF00270">
    <property type="entry name" value="DEAD"/>
    <property type="match status" value="1"/>
</dbReference>
<dbReference type="GO" id="GO:0003677">
    <property type="term" value="F:DNA binding"/>
    <property type="evidence" value="ECO:0007669"/>
    <property type="project" value="UniProtKB-KW"/>
</dbReference>
<comment type="subcellular location">
    <subcellularLocation>
        <location evidence="4">Nucleus</location>
    </subcellularLocation>
</comment>
<dbReference type="InterPro" id="IPR036322">
    <property type="entry name" value="WD40_repeat_dom_sf"/>
</dbReference>
<dbReference type="GO" id="GO:0005524">
    <property type="term" value="F:ATP binding"/>
    <property type="evidence" value="ECO:0007669"/>
    <property type="project" value="UniProtKB-KW"/>
</dbReference>
<evidence type="ECO:0000256" key="11">
    <source>
        <dbReference type="ARBA" id="ARBA00022833"/>
    </source>
</evidence>
<evidence type="ECO:0000256" key="22">
    <source>
        <dbReference type="ARBA" id="ARBA00074295"/>
    </source>
</evidence>
<dbReference type="InterPro" id="IPR032284">
    <property type="entry name" value="RecQ_Zn-bd"/>
</dbReference>
<dbReference type="InterPro" id="IPR011545">
    <property type="entry name" value="DEAD/DEAH_box_helicase_dom"/>
</dbReference>
<dbReference type="GO" id="GO:0006260">
    <property type="term" value="P:DNA replication"/>
    <property type="evidence" value="ECO:0007669"/>
    <property type="project" value="InterPro"/>
</dbReference>
<dbReference type="Pfam" id="PF00271">
    <property type="entry name" value="Helicase_C"/>
    <property type="match status" value="1"/>
</dbReference>
<dbReference type="Pfam" id="PF15907">
    <property type="entry name" value="Itfg2"/>
    <property type="match status" value="1"/>
</dbReference>
<dbReference type="FunFam" id="1.10.10.10:FF:000306">
    <property type="entry name" value="ATP-dependent DNA helicase"/>
    <property type="match status" value="1"/>
</dbReference>
<comment type="catalytic activity">
    <reaction evidence="17">
        <text>Couples ATP hydrolysis with the unwinding of duplex DNA by translocating in the 3'-5' direction.</text>
        <dbReference type="EC" id="5.6.2.4"/>
    </reaction>
</comment>
<dbReference type="PANTHER" id="PTHR16317:SF1">
    <property type="entry name" value="KICSTOR COMPLEX PROTEIN ITFG2"/>
    <property type="match status" value="1"/>
</dbReference>
<dbReference type="InterPro" id="IPR001650">
    <property type="entry name" value="Helicase_C-like"/>
</dbReference>
<evidence type="ECO:0000256" key="17">
    <source>
        <dbReference type="ARBA" id="ARBA00034617"/>
    </source>
</evidence>
<dbReference type="Proteomes" id="UP000579812">
    <property type="component" value="Unassembled WGS sequence"/>
</dbReference>
<evidence type="ECO:0000256" key="3">
    <source>
        <dbReference type="ARBA" id="ARBA00001947"/>
    </source>
</evidence>
<evidence type="ECO:0000256" key="9">
    <source>
        <dbReference type="ARBA" id="ARBA00022801"/>
    </source>
</evidence>
<dbReference type="GO" id="GO:0005634">
    <property type="term" value="C:nucleus"/>
    <property type="evidence" value="ECO:0007669"/>
    <property type="project" value="UniProtKB-SubCell"/>
</dbReference>
<keyword evidence="6" id="KW-0597">Phosphoprotein</keyword>
<keyword evidence="8" id="KW-0547">Nucleotide-binding</keyword>
<evidence type="ECO:0000313" key="29">
    <source>
        <dbReference type="EMBL" id="KAF4114641.1"/>
    </source>
</evidence>
<comment type="cofactor">
    <cofactor evidence="3">
        <name>Zn(2+)</name>
        <dbReference type="ChEBI" id="CHEBI:29105"/>
    </cofactor>
</comment>
<keyword evidence="10" id="KW-0347">Helicase</keyword>
<evidence type="ECO:0000256" key="21">
    <source>
        <dbReference type="ARBA" id="ARBA00051437"/>
    </source>
</evidence>
<evidence type="ECO:0000256" key="15">
    <source>
        <dbReference type="ARBA" id="ARBA00023235"/>
    </source>
</evidence>
<dbReference type="GO" id="GO:0006281">
    <property type="term" value="P:DNA repair"/>
    <property type="evidence" value="ECO:0007669"/>
    <property type="project" value="InterPro"/>
</dbReference>
<evidence type="ECO:0000256" key="8">
    <source>
        <dbReference type="ARBA" id="ARBA00022741"/>
    </source>
</evidence>
<comment type="cofactor">
    <cofactor evidence="2">
        <name>Mg(2+)</name>
        <dbReference type="ChEBI" id="CHEBI:18420"/>
    </cofactor>
</comment>
<dbReference type="FunFam" id="3.40.50.300:FF:000596">
    <property type="entry name" value="ATP-dependent DNA helicase"/>
    <property type="match status" value="1"/>
</dbReference>
<dbReference type="SUPFAM" id="SSF50978">
    <property type="entry name" value="WD40 repeat-like"/>
    <property type="match status" value="1"/>
</dbReference>
<dbReference type="PROSITE" id="PS51194">
    <property type="entry name" value="HELICASE_CTER"/>
    <property type="match status" value="1"/>
</dbReference>
<dbReference type="SMART" id="SM00487">
    <property type="entry name" value="DEXDc"/>
    <property type="match status" value="1"/>
</dbReference>
<keyword evidence="16" id="KW-0539">Nucleus</keyword>
<comment type="similarity">
    <text evidence="5">Belongs to the helicase family. RecQ subfamily.</text>
</comment>
<evidence type="ECO:0000256" key="24">
    <source>
        <dbReference type="ARBA" id="ARBA00084019"/>
    </source>
</evidence>
<evidence type="ECO:0000256" key="6">
    <source>
        <dbReference type="ARBA" id="ARBA00022553"/>
    </source>
</evidence>
<name>A0A7J6D5Y8_9TELE</name>
<keyword evidence="25" id="KW-0175">Coiled coil</keyword>
<dbReference type="CDD" id="cd18015">
    <property type="entry name" value="DEXHc_RecQ1"/>
    <property type="match status" value="1"/>
</dbReference>
<evidence type="ECO:0000259" key="28">
    <source>
        <dbReference type="PROSITE" id="PS51194"/>
    </source>
</evidence>
<dbReference type="NCBIfam" id="TIGR00614">
    <property type="entry name" value="recQ_fam"/>
    <property type="match status" value="1"/>
</dbReference>
<evidence type="ECO:0000256" key="14">
    <source>
        <dbReference type="ARBA" id="ARBA00023125"/>
    </source>
</evidence>
<dbReference type="AlphaFoldDB" id="A0A7J6D5Y8"/>
<proteinExistence type="inferred from homology"/>
<evidence type="ECO:0000256" key="2">
    <source>
        <dbReference type="ARBA" id="ARBA00001946"/>
    </source>
</evidence>
<comment type="cofactor">
    <cofactor evidence="1">
        <name>Mn(2+)</name>
        <dbReference type="ChEBI" id="CHEBI:29035"/>
    </cofactor>
</comment>
<evidence type="ECO:0000256" key="10">
    <source>
        <dbReference type="ARBA" id="ARBA00022806"/>
    </source>
</evidence>
<dbReference type="EMBL" id="JAAMOB010000004">
    <property type="protein sequence ID" value="KAF4114641.1"/>
    <property type="molecule type" value="Genomic_DNA"/>
</dbReference>
<comment type="catalytic activity">
    <reaction evidence="21">
        <text>dATP + H2O = dADP + phosphate + H(+)</text>
        <dbReference type="Rhea" id="RHEA:51908"/>
        <dbReference type="ChEBI" id="CHEBI:15377"/>
        <dbReference type="ChEBI" id="CHEBI:15378"/>
        <dbReference type="ChEBI" id="CHEBI:43474"/>
        <dbReference type="ChEBI" id="CHEBI:57667"/>
        <dbReference type="ChEBI" id="CHEBI:61404"/>
    </reaction>
    <physiologicalReaction direction="left-to-right" evidence="21">
        <dbReference type="Rhea" id="RHEA:51909"/>
    </physiologicalReaction>
</comment>